<feature type="compositionally biased region" description="Polar residues" evidence="1">
    <location>
        <begin position="1150"/>
        <end position="1190"/>
    </location>
</feature>
<protein>
    <recommendedName>
        <fullName evidence="4">Nuclear pore complex protein</fullName>
    </recommendedName>
</protein>
<feature type="compositionally biased region" description="Polar residues" evidence="1">
    <location>
        <begin position="1118"/>
        <end position="1130"/>
    </location>
</feature>
<dbReference type="GO" id="GO:0071763">
    <property type="term" value="P:nuclear membrane organization"/>
    <property type="evidence" value="ECO:0007669"/>
    <property type="project" value="TreeGrafter"/>
</dbReference>
<evidence type="ECO:0008006" key="4">
    <source>
        <dbReference type="Google" id="ProtNLM"/>
    </source>
</evidence>
<dbReference type="Proteomes" id="UP000594263">
    <property type="component" value="Unplaced"/>
</dbReference>
<accession>A0A7N0T697</accession>
<feature type="region of interest" description="Disordered" evidence="1">
    <location>
        <begin position="535"/>
        <end position="580"/>
    </location>
</feature>
<feature type="region of interest" description="Disordered" evidence="1">
    <location>
        <begin position="189"/>
        <end position="210"/>
    </location>
</feature>
<feature type="compositionally biased region" description="Low complexity" evidence="1">
    <location>
        <begin position="248"/>
        <end position="259"/>
    </location>
</feature>
<evidence type="ECO:0000313" key="3">
    <source>
        <dbReference type="Proteomes" id="UP000594263"/>
    </source>
</evidence>
<dbReference type="PANTHER" id="PTHR33416">
    <property type="entry name" value="NUCLEAR PORE COMPLEX PROTEIN NUP1"/>
    <property type="match status" value="1"/>
</dbReference>
<keyword evidence="3" id="KW-1185">Reference proteome</keyword>
<feature type="region of interest" description="Disordered" evidence="1">
    <location>
        <begin position="299"/>
        <end position="321"/>
    </location>
</feature>
<feature type="compositionally biased region" description="Basic residues" evidence="1">
    <location>
        <begin position="1216"/>
        <end position="1227"/>
    </location>
</feature>
<feature type="compositionally biased region" description="Low complexity" evidence="1">
    <location>
        <begin position="1191"/>
        <end position="1206"/>
    </location>
</feature>
<dbReference type="GO" id="GO:0005635">
    <property type="term" value="C:nuclear envelope"/>
    <property type="evidence" value="ECO:0007669"/>
    <property type="project" value="TreeGrafter"/>
</dbReference>
<dbReference type="AlphaFoldDB" id="A0A7N0T697"/>
<dbReference type="PANTHER" id="PTHR33416:SF20">
    <property type="entry name" value="NUCLEAR PORE COMPLEX PROTEIN NUP1"/>
    <property type="match status" value="1"/>
</dbReference>
<dbReference type="Gramene" id="Kaladp0024s0278.1.v1.1">
    <property type="protein sequence ID" value="Kaladp0024s0278.1.v1.1"/>
    <property type="gene ID" value="Kaladp0024s0278.v1.1"/>
</dbReference>
<feature type="region of interest" description="Disordered" evidence="1">
    <location>
        <begin position="1118"/>
        <end position="1227"/>
    </location>
</feature>
<dbReference type="EnsemblPlants" id="Kaladp0024s0278.1.v1.1">
    <property type="protein sequence ID" value="Kaladp0024s0278.1.v1.1"/>
    <property type="gene ID" value="Kaladp0024s0278.v1.1"/>
</dbReference>
<evidence type="ECO:0000313" key="2">
    <source>
        <dbReference type="EnsemblPlants" id="Kaladp0024s0278.1.v1.1"/>
    </source>
</evidence>
<dbReference type="OMA" id="REYWESQ"/>
<name>A0A7N0T697_KALFE</name>
<sequence>MVDPMVEKYAEDVANGLPKFDIDGVAEFEEMVKQKRFTRDEIERLTTLLRSRTANGSIRDEEASEGNPPIKISNQQLLEEHTLTPQQVFYKDMTNPSELAKAYMRSRTSNLSSLVSDSRGLTPSSWTPNIAFGSKSLFGSSLLDSGLLSLSSPSQTIASNSGHGRYTRTHQPSSLKGSELRKIAFGEPSSSVHELSVGQHRASGFGEMSRSRNSVLQDQFGSIGPIRRVRQKLNLLNSKTIDAPACGSSSPISGSSVQSEALADPPTLSVDPAPTQLSKADQQPAPPLDLVVSSQNEATSDQVAGGAMGKSSRTSAPESPARQFFRNLEKGEPSGATEYAQCDTMDSTRDTSLRDSDYSVMEYGKSSENEQKAPESFSARNNVLKNNPVADKATVFEEKSSTVEPLQKKQGFRMSVLEDFIDVDDDDAEGTHIEIVSGALNGERRPLISSTGTSIVSTDATGIEKSSPFFPAGSFATGGETGLETSGGPVISEKSISLRGSVATSSLSNQSAVPNGVSKLSAPLMFESLPIVDSTSSGLKPHASSDSKLEASRIGSGLADDKTSKSSEGDGVNSSPEASHEFLKPQVETIATAPVLESSTIFSFGNATSNKGSLLSGSSSSGSPLSSTVLHSNFICDTTQYNLHATHSASVGSSIGLLSSSAGSVATLPILNFGSHAENSTPQVSSNLSSVSTVSEAKASSDYGNELAGVKESTVGSERAPTTSLSASMIGSAGTANNISASSLNSMSPSTQFFTSGTPTATQFTSSSSIAASSLFGSVASTAGFSTGVASTAVLSTGAATAASSLFGPIASTAGLFVGASSSAAVATSIASSPASATAPNANFVFGASPATAGGSGFAFGANSTPGLATTTTTNTGSAFGISLTPASATTSSGISLGTSSATAGFTFGAPSTSAISSSGLSFGVSSTPASTSSGQPFGALSTPATTNSGLPFGTSSAPATGSTSSGFLLGASSATGTTAATAFFAGSSSAPTSSSSSAFSFGASSTPTGATAPAFLFGVSSASTPVTSTAGAGLPYGTSSSHAGGAFPFGASSSAASSSSSGFSFGSSSAPNQFSFGAASTPAVNTGSPFGFMSGTSTSPFHSGVANNTSSSQLVFGNSNPFAANNNGMEDSMAEDSVQAPPPSFPAFGQTTPNTSSGFSFNAATPAGTSNPFQFASQPNLSNPSPFQASSSLGGFSAGGSFSLGSAGGGDKSNRRIIKPKKGRRK</sequence>
<evidence type="ECO:0000256" key="1">
    <source>
        <dbReference type="SAM" id="MobiDB-lite"/>
    </source>
</evidence>
<feature type="region of interest" description="Disordered" evidence="1">
    <location>
        <begin position="156"/>
        <end position="177"/>
    </location>
</feature>
<reference evidence="2" key="1">
    <citation type="submission" date="2021-01" db="UniProtKB">
        <authorList>
            <consortium name="EnsemblPlants"/>
        </authorList>
    </citation>
    <scope>IDENTIFICATION</scope>
</reference>
<feature type="compositionally biased region" description="Basic and acidic residues" evidence="1">
    <location>
        <begin position="559"/>
        <end position="568"/>
    </location>
</feature>
<proteinExistence type="predicted"/>
<feature type="region of interest" description="Disordered" evidence="1">
    <location>
        <begin position="933"/>
        <end position="958"/>
    </location>
</feature>
<organism evidence="2 3">
    <name type="scientific">Kalanchoe fedtschenkoi</name>
    <name type="common">Lavender scallops</name>
    <name type="synonym">South American air plant</name>
    <dbReference type="NCBI Taxonomy" id="63787"/>
    <lineage>
        <taxon>Eukaryota</taxon>
        <taxon>Viridiplantae</taxon>
        <taxon>Streptophyta</taxon>
        <taxon>Embryophyta</taxon>
        <taxon>Tracheophyta</taxon>
        <taxon>Spermatophyta</taxon>
        <taxon>Magnoliopsida</taxon>
        <taxon>eudicotyledons</taxon>
        <taxon>Gunneridae</taxon>
        <taxon>Pentapetalae</taxon>
        <taxon>Saxifragales</taxon>
        <taxon>Crassulaceae</taxon>
        <taxon>Kalanchoe</taxon>
    </lineage>
</organism>
<feature type="region of interest" description="Disordered" evidence="1">
    <location>
        <begin position="241"/>
        <end position="287"/>
    </location>
</feature>